<name>C6H7Z3_AJECH</name>
<evidence type="ECO:0000313" key="1">
    <source>
        <dbReference type="EMBL" id="EER43524.1"/>
    </source>
</evidence>
<evidence type="ECO:0000313" key="2">
    <source>
        <dbReference type="Proteomes" id="UP000002624"/>
    </source>
</evidence>
<proteinExistence type="predicted"/>
<dbReference type="HOGENOM" id="CLU_1354282_0_0_1"/>
<dbReference type="EMBL" id="GG692420">
    <property type="protein sequence ID" value="EER43524.1"/>
    <property type="molecule type" value="Genomic_DNA"/>
</dbReference>
<protein>
    <submittedName>
        <fullName evidence="1">Uncharacterized protein</fullName>
    </submittedName>
</protein>
<dbReference type="Proteomes" id="UP000002624">
    <property type="component" value="Unassembled WGS sequence"/>
</dbReference>
<dbReference type="AlphaFoldDB" id="C6H7Z3"/>
<sequence length="202" mass="22758">MQTASACLHAGCTKQCPKDSRQIRSGHWPKLLMSANNIARVAIILPEQGYDIGVDRSIEWLSKSWKGAGVDVCCEDDLRSEVPRHSEAVTMMASSTTQGTFMDFLSLAGSQHHVPGRSGTLQPSKVSFKTRDNLPVCQLRTRTLDLPGISLKKCLNLHRRTSMLCNMHFASVTEAADYQLFNHWLDYRAFYQKSMSYLSHRH</sequence>
<dbReference type="VEuPathDB" id="FungiDB:HCDG_01554"/>
<organism evidence="1 2">
    <name type="scientific">Ajellomyces capsulatus (strain H143)</name>
    <name type="common">Darling's disease fungus</name>
    <name type="synonym">Histoplasma capsulatum</name>
    <dbReference type="NCBI Taxonomy" id="544712"/>
    <lineage>
        <taxon>Eukaryota</taxon>
        <taxon>Fungi</taxon>
        <taxon>Dikarya</taxon>
        <taxon>Ascomycota</taxon>
        <taxon>Pezizomycotina</taxon>
        <taxon>Eurotiomycetes</taxon>
        <taxon>Eurotiomycetidae</taxon>
        <taxon>Onygenales</taxon>
        <taxon>Ajellomycetaceae</taxon>
        <taxon>Histoplasma</taxon>
    </lineage>
</organism>
<accession>C6H7Z3</accession>
<gene>
    <name evidence="1" type="ORF">HCDG_01554</name>
</gene>
<dbReference type="OMA" id="CLHAGCT"/>
<reference evidence="2" key="1">
    <citation type="submission" date="2009-05" db="EMBL/GenBank/DDBJ databases">
        <title>The genome sequence of Ajellomyces capsulatus strain H143.</title>
        <authorList>
            <person name="Champion M."/>
            <person name="Cuomo C.A."/>
            <person name="Ma L.-J."/>
            <person name="Henn M.R."/>
            <person name="Sil A."/>
            <person name="Goldman B."/>
            <person name="Young S.K."/>
            <person name="Kodira C.D."/>
            <person name="Zeng Q."/>
            <person name="Koehrsen M."/>
            <person name="Alvarado L."/>
            <person name="Berlin A.M."/>
            <person name="Borenstein D."/>
            <person name="Chen Z."/>
            <person name="Engels R."/>
            <person name="Freedman E."/>
            <person name="Gellesch M."/>
            <person name="Goldberg J."/>
            <person name="Griggs A."/>
            <person name="Gujja S."/>
            <person name="Heiman D.I."/>
            <person name="Hepburn T.A."/>
            <person name="Howarth C."/>
            <person name="Jen D."/>
            <person name="Larson L."/>
            <person name="Lewis B."/>
            <person name="Mehta T."/>
            <person name="Park D."/>
            <person name="Pearson M."/>
            <person name="Roberts A."/>
            <person name="Saif S."/>
            <person name="Shea T.D."/>
            <person name="Shenoy N."/>
            <person name="Sisk P."/>
            <person name="Stolte C."/>
            <person name="Sykes S."/>
            <person name="Walk T."/>
            <person name="White J."/>
            <person name="Yandava C."/>
            <person name="Klein B."/>
            <person name="McEwen J.G."/>
            <person name="Puccia R."/>
            <person name="Goldman G.H."/>
            <person name="Felipe M.S."/>
            <person name="Nino-Vega G."/>
            <person name="San-Blas G."/>
            <person name="Taylor J.W."/>
            <person name="Mendoza L."/>
            <person name="Galagan J.E."/>
            <person name="Nusbaum C."/>
            <person name="Birren B.W."/>
        </authorList>
    </citation>
    <scope>NUCLEOTIDE SEQUENCE [LARGE SCALE GENOMIC DNA]</scope>
    <source>
        <strain evidence="2">H143</strain>
    </source>
</reference>